<evidence type="ECO:0000313" key="2">
    <source>
        <dbReference type="EMBL" id="KAG6784399.1"/>
    </source>
</evidence>
<proteinExistence type="predicted"/>
<keyword evidence="3" id="KW-1185">Reference proteome</keyword>
<protein>
    <submittedName>
        <fullName evidence="2">Uncharacterized protein</fullName>
    </submittedName>
</protein>
<gene>
    <name evidence="2" type="ORF">POTOM_010091</name>
</gene>
<accession>A0A8X8DC89</accession>
<organism evidence="2 3">
    <name type="scientific">Populus tomentosa</name>
    <name type="common">Chinese white poplar</name>
    <dbReference type="NCBI Taxonomy" id="118781"/>
    <lineage>
        <taxon>Eukaryota</taxon>
        <taxon>Viridiplantae</taxon>
        <taxon>Streptophyta</taxon>
        <taxon>Embryophyta</taxon>
        <taxon>Tracheophyta</taxon>
        <taxon>Spermatophyta</taxon>
        <taxon>Magnoliopsida</taxon>
        <taxon>eudicotyledons</taxon>
        <taxon>Gunneridae</taxon>
        <taxon>Pentapetalae</taxon>
        <taxon>rosids</taxon>
        <taxon>fabids</taxon>
        <taxon>Malpighiales</taxon>
        <taxon>Salicaceae</taxon>
        <taxon>Saliceae</taxon>
        <taxon>Populus</taxon>
    </lineage>
</organism>
<evidence type="ECO:0000313" key="3">
    <source>
        <dbReference type="Proteomes" id="UP000886885"/>
    </source>
</evidence>
<feature type="transmembrane region" description="Helical" evidence="1">
    <location>
        <begin position="107"/>
        <end position="129"/>
    </location>
</feature>
<sequence>MGRSEILNTDYVFVSELQPAIIFAQRMKIQMNCAFGSVSLLLRRRDALKHKVFMQVCIVLLLLAKEKLDLAQIMRKARMECPVSPVFDSCISVPVLFWWIGDKLPGMFKLGGVFLFHPFIIPISTYAAFASRFPTATSADNANLNPGVAGFVSAAQQSMAISSLEFSWLCSTRYVISPLSCVVQRCHAQLMNSNLMMCAVISLGIVSRLTSRAVHRTMLPCF</sequence>
<keyword evidence="1" id="KW-1133">Transmembrane helix</keyword>
<dbReference type="AlphaFoldDB" id="A0A8X8DC89"/>
<reference evidence="2" key="1">
    <citation type="journal article" date="2020" name="bioRxiv">
        <title>Hybrid origin of Populus tomentosa Carr. identified through genome sequencing and phylogenomic analysis.</title>
        <authorList>
            <person name="An X."/>
            <person name="Gao K."/>
            <person name="Chen Z."/>
            <person name="Li J."/>
            <person name="Yang X."/>
            <person name="Yang X."/>
            <person name="Zhou J."/>
            <person name="Guo T."/>
            <person name="Zhao T."/>
            <person name="Huang S."/>
            <person name="Miao D."/>
            <person name="Khan W.U."/>
            <person name="Rao P."/>
            <person name="Ye M."/>
            <person name="Lei B."/>
            <person name="Liao W."/>
            <person name="Wang J."/>
            <person name="Ji L."/>
            <person name="Li Y."/>
            <person name="Guo B."/>
            <person name="Mustafa N.S."/>
            <person name="Li S."/>
            <person name="Yun Q."/>
            <person name="Keller S.R."/>
            <person name="Mao J."/>
            <person name="Zhang R."/>
            <person name="Strauss S.H."/>
        </authorList>
    </citation>
    <scope>NUCLEOTIDE SEQUENCE</scope>
    <source>
        <strain evidence="2">GM15</strain>
        <tissue evidence="2">Leaf</tissue>
    </source>
</reference>
<keyword evidence="1" id="KW-0812">Transmembrane</keyword>
<dbReference type="Proteomes" id="UP000886885">
    <property type="component" value="Chromosome 2D"/>
</dbReference>
<evidence type="ECO:0000256" key="1">
    <source>
        <dbReference type="SAM" id="Phobius"/>
    </source>
</evidence>
<dbReference type="OrthoDB" id="10557300at2759"/>
<keyword evidence="1" id="KW-0472">Membrane</keyword>
<name>A0A8X8DC89_POPTO</name>
<dbReference type="EMBL" id="JAAWWB010000004">
    <property type="protein sequence ID" value="KAG6784399.1"/>
    <property type="molecule type" value="Genomic_DNA"/>
</dbReference>
<comment type="caution">
    <text evidence="2">The sequence shown here is derived from an EMBL/GenBank/DDBJ whole genome shotgun (WGS) entry which is preliminary data.</text>
</comment>
<feature type="transmembrane region" description="Helical" evidence="1">
    <location>
        <begin position="85"/>
        <end position="101"/>
    </location>
</feature>